<dbReference type="EMBL" id="NJHN03000098">
    <property type="protein sequence ID" value="KAH9415328.1"/>
    <property type="molecule type" value="Genomic_DNA"/>
</dbReference>
<comment type="caution">
    <text evidence="1">The sequence shown here is derived from an EMBL/GenBank/DDBJ whole genome shotgun (WGS) entry which is preliminary data.</text>
</comment>
<evidence type="ECO:0000313" key="1">
    <source>
        <dbReference type="EMBL" id="KAH9415328.1"/>
    </source>
</evidence>
<protein>
    <submittedName>
        <fullName evidence="1">Uncharacterized protein</fullName>
    </submittedName>
</protein>
<accession>A0ABQ8IYD8</accession>
<keyword evidence="2" id="KW-1185">Reference proteome</keyword>
<gene>
    <name evidence="1" type="ORF">DERP_012624</name>
</gene>
<dbReference type="Proteomes" id="UP000887458">
    <property type="component" value="Unassembled WGS sequence"/>
</dbReference>
<reference evidence="1 2" key="2">
    <citation type="journal article" date="2022" name="Mol. Biol. Evol.">
        <title>Comparative Genomics Reveals Insights into the Divergent Evolution of Astigmatic Mites and Household Pest Adaptations.</title>
        <authorList>
            <person name="Xiong Q."/>
            <person name="Wan A.T."/>
            <person name="Liu X."/>
            <person name="Fung C.S."/>
            <person name="Xiao X."/>
            <person name="Malainual N."/>
            <person name="Hou J."/>
            <person name="Wang L."/>
            <person name="Wang M."/>
            <person name="Yang K.Y."/>
            <person name="Cui Y."/>
            <person name="Leung E.L."/>
            <person name="Nong W."/>
            <person name="Shin S.K."/>
            <person name="Au S.W."/>
            <person name="Jeong K.Y."/>
            <person name="Chew F.T."/>
            <person name="Hui J.H."/>
            <person name="Leung T.F."/>
            <person name="Tungtrongchitr A."/>
            <person name="Zhong N."/>
            <person name="Liu Z."/>
            <person name="Tsui S.K."/>
        </authorList>
    </citation>
    <scope>NUCLEOTIDE SEQUENCE [LARGE SCALE GENOMIC DNA]</scope>
    <source>
        <strain evidence="1">Derp</strain>
    </source>
</reference>
<organism evidence="1 2">
    <name type="scientific">Dermatophagoides pteronyssinus</name>
    <name type="common">European house dust mite</name>
    <dbReference type="NCBI Taxonomy" id="6956"/>
    <lineage>
        <taxon>Eukaryota</taxon>
        <taxon>Metazoa</taxon>
        <taxon>Ecdysozoa</taxon>
        <taxon>Arthropoda</taxon>
        <taxon>Chelicerata</taxon>
        <taxon>Arachnida</taxon>
        <taxon>Acari</taxon>
        <taxon>Acariformes</taxon>
        <taxon>Sarcoptiformes</taxon>
        <taxon>Astigmata</taxon>
        <taxon>Psoroptidia</taxon>
        <taxon>Analgoidea</taxon>
        <taxon>Pyroglyphidae</taxon>
        <taxon>Dermatophagoidinae</taxon>
        <taxon>Dermatophagoides</taxon>
    </lineage>
</organism>
<proteinExistence type="predicted"/>
<name>A0ABQ8IYD8_DERPT</name>
<reference evidence="1 2" key="1">
    <citation type="journal article" date="2018" name="J. Allergy Clin. Immunol.">
        <title>High-quality assembly of Dermatophagoides pteronyssinus genome and transcriptome reveals a wide range of novel allergens.</title>
        <authorList>
            <person name="Liu X.Y."/>
            <person name="Yang K.Y."/>
            <person name="Wang M.Q."/>
            <person name="Kwok J.S."/>
            <person name="Zeng X."/>
            <person name="Yang Z."/>
            <person name="Xiao X.J."/>
            <person name="Lau C.P."/>
            <person name="Li Y."/>
            <person name="Huang Z.M."/>
            <person name="Ba J.G."/>
            <person name="Yim A.K."/>
            <person name="Ouyang C.Y."/>
            <person name="Ngai S.M."/>
            <person name="Chan T.F."/>
            <person name="Leung E.L."/>
            <person name="Liu L."/>
            <person name="Liu Z.G."/>
            <person name="Tsui S.K."/>
        </authorList>
    </citation>
    <scope>NUCLEOTIDE SEQUENCE [LARGE SCALE GENOMIC DNA]</scope>
    <source>
        <strain evidence="1">Derp</strain>
    </source>
</reference>
<sequence>MINGLSDDDLKQEKIQEVTKKYAFWCKKFSTAKPSVGKESSEETTNNKVATTKIYKTEDFKFKDADPLNFPLWFSIIEAFKPKRTSVGLRTIVDTSTKPALGFMKIVQKKG</sequence>
<evidence type="ECO:0000313" key="2">
    <source>
        <dbReference type="Proteomes" id="UP000887458"/>
    </source>
</evidence>